<evidence type="ECO:0000313" key="1">
    <source>
        <dbReference type="EMBL" id="CAF1053823.1"/>
    </source>
</evidence>
<organism evidence="1 4">
    <name type="scientific">Adineta ricciae</name>
    <name type="common">Rotifer</name>
    <dbReference type="NCBI Taxonomy" id="249248"/>
    <lineage>
        <taxon>Eukaryota</taxon>
        <taxon>Metazoa</taxon>
        <taxon>Spiralia</taxon>
        <taxon>Gnathifera</taxon>
        <taxon>Rotifera</taxon>
        <taxon>Eurotatoria</taxon>
        <taxon>Bdelloidea</taxon>
        <taxon>Adinetida</taxon>
        <taxon>Adinetidae</taxon>
        <taxon>Adineta</taxon>
    </lineage>
</organism>
<evidence type="ECO:0000313" key="3">
    <source>
        <dbReference type="Proteomes" id="UP000663828"/>
    </source>
</evidence>
<name>A0A814KNU6_ADIRI</name>
<evidence type="ECO:0000313" key="4">
    <source>
        <dbReference type="Proteomes" id="UP000663852"/>
    </source>
</evidence>
<proteinExistence type="predicted"/>
<dbReference type="Proteomes" id="UP000663828">
    <property type="component" value="Unassembled WGS sequence"/>
</dbReference>
<dbReference type="EMBL" id="CAJNOR010003533">
    <property type="protein sequence ID" value="CAF1423242.1"/>
    <property type="molecule type" value="Genomic_DNA"/>
</dbReference>
<comment type="caution">
    <text evidence="1">The sequence shown here is derived from an EMBL/GenBank/DDBJ whole genome shotgun (WGS) entry which is preliminary data.</text>
</comment>
<accession>A0A814KNU6</accession>
<dbReference type="EMBL" id="CAJNOJ010000079">
    <property type="protein sequence ID" value="CAF1053823.1"/>
    <property type="molecule type" value="Genomic_DNA"/>
</dbReference>
<gene>
    <name evidence="1" type="ORF">EDS130_LOCUS17566</name>
    <name evidence="2" type="ORF">XAT740_LOCUS35348</name>
</gene>
<evidence type="ECO:0000313" key="2">
    <source>
        <dbReference type="EMBL" id="CAF1423242.1"/>
    </source>
</evidence>
<protein>
    <submittedName>
        <fullName evidence="1">Uncharacterized protein</fullName>
    </submittedName>
</protein>
<keyword evidence="3" id="KW-1185">Reference proteome</keyword>
<sequence length="70" mass="8083">MCILEHFWLDSGYDCIWTGATSRLSKLLCNIYLSKEYDQDKGEMNLTKIQNENIFVADDEESLGDFIGLK</sequence>
<dbReference type="Proteomes" id="UP000663852">
    <property type="component" value="Unassembled WGS sequence"/>
</dbReference>
<reference evidence="1" key="1">
    <citation type="submission" date="2021-02" db="EMBL/GenBank/DDBJ databases">
        <authorList>
            <person name="Nowell W R."/>
        </authorList>
    </citation>
    <scope>NUCLEOTIDE SEQUENCE</scope>
</reference>
<dbReference type="AlphaFoldDB" id="A0A814KNU6"/>